<keyword evidence="2" id="KW-1185">Reference proteome</keyword>
<sequence length="34" mass="3906">MRDSRQPVIRSSPSAVMGKYRNGQFMRHGMAQKP</sequence>
<gene>
    <name evidence="1" type="ORF">G4507_00125</name>
</gene>
<name>A0A482GP63_9CAUD</name>
<evidence type="ECO:0000313" key="1">
    <source>
        <dbReference type="EMBL" id="QBO66092.1"/>
    </source>
</evidence>
<accession>A0A482GP63</accession>
<evidence type="ECO:0000313" key="2">
    <source>
        <dbReference type="Proteomes" id="UP000295821"/>
    </source>
</evidence>
<proteinExistence type="predicted"/>
<dbReference type="Proteomes" id="UP000295821">
    <property type="component" value="Segment"/>
</dbReference>
<organism evidence="1 2">
    <name type="scientific">Escherichia phage vB_EcoM_G4507</name>
    <dbReference type="NCBI Taxonomy" id="2502306"/>
    <lineage>
        <taxon>Viruses</taxon>
        <taxon>Duplodnaviria</taxon>
        <taxon>Heunggongvirae</taxon>
        <taxon>Uroviricota</taxon>
        <taxon>Caudoviricetes</taxon>
        <taxon>Pantevenvirales</taxon>
        <taxon>Straboviridae</taxon>
        <taxon>Tevenvirinae</taxon>
        <taxon>Tequatrovirus</taxon>
        <taxon>Tequatrovirus gee4507</taxon>
    </lineage>
</organism>
<dbReference type="EMBL" id="MK327946">
    <property type="protein sequence ID" value="QBO66092.1"/>
    <property type="molecule type" value="Genomic_DNA"/>
</dbReference>
<protein>
    <submittedName>
        <fullName evidence="1">Uncharacterized protein</fullName>
    </submittedName>
</protein>
<reference evidence="1 2" key="1">
    <citation type="submission" date="2018-12" db="EMBL/GenBank/DDBJ databases">
        <title>Still something new to discover - new insights into E. coli phage diversity and taxonomy.</title>
        <authorList>
            <person name="Korf I.H.E."/>
            <person name="Adriaennsens E."/>
            <person name="Dreiseikelmann B."/>
            <person name="Kropinski A."/>
            <person name="Nimtz M."/>
            <person name="Meier-Kolthoff J.P."/>
            <person name="Rohde M."/>
            <person name="van Raaij M."/>
            <person name="Wittmann J."/>
        </authorList>
    </citation>
    <scope>NUCLEOTIDE SEQUENCE [LARGE SCALE GENOMIC DNA]</scope>
</reference>